<keyword evidence="3" id="KW-1185">Reference proteome</keyword>
<evidence type="ECO:0000259" key="1">
    <source>
        <dbReference type="PROSITE" id="PS50056"/>
    </source>
</evidence>
<dbReference type="InterPro" id="IPR029021">
    <property type="entry name" value="Prot-tyrosine_phosphatase-like"/>
</dbReference>
<gene>
    <name evidence="2" type="ORF">G6045_38375</name>
</gene>
<dbReference type="EMBL" id="JAAKZW010000335">
    <property type="protein sequence ID" value="NGO81484.1"/>
    <property type="molecule type" value="Genomic_DNA"/>
</dbReference>
<accession>A0A6G4XXR9</accession>
<organism evidence="2 3">
    <name type="scientific">Streptomyces mesophilus</name>
    <dbReference type="NCBI Taxonomy" id="1775132"/>
    <lineage>
        <taxon>Bacteria</taxon>
        <taxon>Bacillati</taxon>
        <taxon>Actinomycetota</taxon>
        <taxon>Actinomycetes</taxon>
        <taxon>Kitasatosporales</taxon>
        <taxon>Streptomycetaceae</taxon>
        <taxon>Streptomyces</taxon>
    </lineage>
</organism>
<sequence>MPSPRRRWDEIVPGLSMGGHEMREQGGAVESVVVGAEFEVVLSLHTIPGHGPSPGVEHHVLDIPDAALSEEQLAEVRRMVWLAHVSLSAGRSVLVRCYSGYNRSGLVVAGALMLGGYGAEDAIARIRERRSPYALHNSLFVHYLANGMLSE</sequence>
<comment type="caution">
    <text evidence="2">The sequence shown here is derived from an EMBL/GenBank/DDBJ whole genome shotgun (WGS) entry which is preliminary data.</text>
</comment>
<dbReference type="Proteomes" id="UP000481109">
    <property type="component" value="Unassembled WGS sequence"/>
</dbReference>
<dbReference type="AlphaFoldDB" id="A0A6G4XXR9"/>
<reference evidence="2 3" key="1">
    <citation type="submission" date="2020-02" db="EMBL/GenBank/DDBJ databases">
        <title>Whole-genome analyses of novel actinobacteria.</title>
        <authorList>
            <person name="Sahin N."/>
            <person name="Tokatli A."/>
        </authorList>
    </citation>
    <scope>NUCLEOTIDE SEQUENCE [LARGE SCALE GENOMIC DNA]</scope>
    <source>
        <strain evidence="2 3">YC504</strain>
    </source>
</reference>
<evidence type="ECO:0000313" key="3">
    <source>
        <dbReference type="Proteomes" id="UP000481109"/>
    </source>
</evidence>
<dbReference type="Gene3D" id="3.90.190.10">
    <property type="entry name" value="Protein tyrosine phosphatase superfamily"/>
    <property type="match status" value="1"/>
</dbReference>
<name>A0A6G4XXR9_9ACTN</name>
<dbReference type="PROSITE" id="PS50056">
    <property type="entry name" value="TYR_PHOSPHATASE_2"/>
    <property type="match status" value="1"/>
</dbReference>
<dbReference type="SUPFAM" id="SSF52799">
    <property type="entry name" value="(Phosphotyrosine protein) phosphatases II"/>
    <property type="match status" value="1"/>
</dbReference>
<dbReference type="InterPro" id="IPR000387">
    <property type="entry name" value="Tyr_Pase_dom"/>
</dbReference>
<feature type="domain" description="Tyrosine specific protein phosphatases" evidence="1">
    <location>
        <begin position="70"/>
        <end position="130"/>
    </location>
</feature>
<evidence type="ECO:0000313" key="2">
    <source>
        <dbReference type="EMBL" id="NGO81484.1"/>
    </source>
</evidence>
<protein>
    <submittedName>
        <fullName evidence="2">Dual specificity protein phosphatase family protein</fullName>
    </submittedName>
</protein>
<proteinExistence type="predicted"/>